<evidence type="ECO:0000256" key="1">
    <source>
        <dbReference type="SAM" id="Phobius"/>
    </source>
</evidence>
<dbReference type="OrthoDB" id="4426699at2"/>
<dbReference type="InterPro" id="IPR021517">
    <property type="entry name" value="DUF3180"/>
</dbReference>
<protein>
    <submittedName>
        <fullName evidence="2">DUF3180 domain-containing protein</fullName>
    </submittedName>
</protein>
<keyword evidence="1" id="KW-0812">Transmembrane</keyword>
<dbReference type="GeneID" id="92747016"/>
<dbReference type="RefSeq" id="WP_121911507.1">
    <property type="nucleotide sequence ID" value="NZ_CP068291.1"/>
</dbReference>
<keyword evidence="1" id="KW-1133">Transmembrane helix</keyword>
<evidence type="ECO:0000313" key="2">
    <source>
        <dbReference type="EMBL" id="RMB62605.1"/>
    </source>
</evidence>
<comment type="caution">
    <text evidence="2">The sequence shown here is derived from an EMBL/GenBank/DDBJ whole genome shotgun (WGS) entry which is preliminary data.</text>
</comment>
<dbReference type="EMBL" id="REGC01000004">
    <property type="protein sequence ID" value="RMB62605.1"/>
    <property type="molecule type" value="Genomic_DNA"/>
</dbReference>
<accession>A0A3M0GWM7</accession>
<feature type="transmembrane region" description="Helical" evidence="1">
    <location>
        <begin position="87"/>
        <end position="108"/>
    </location>
</feature>
<feature type="transmembrane region" description="Helical" evidence="1">
    <location>
        <begin position="31"/>
        <end position="54"/>
    </location>
</feature>
<evidence type="ECO:0000313" key="3">
    <source>
        <dbReference type="Proteomes" id="UP000270649"/>
    </source>
</evidence>
<organism evidence="2 3">
    <name type="scientific">Corynebacterium macginleyi</name>
    <dbReference type="NCBI Taxonomy" id="38290"/>
    <lineage>
        <taxon>Bacteria</taxon>
        <taxon>Bacillati</taxon>
        <taxon>Actinomycetota</taxon>
        <taxon>Actinomycetes</taxon>
        <taxon>Mycobacteriales</taxon>
        <taxon>Corynebacteriaceae</taxon>
        <taxon>Corynebacterium</taxon>
    </lineage>
</organism>
<name>A0A3M0GWM7_9CORY</name>
<gene>
    <name evidence="2" type="ORF">D9543_04655</name>
</gene>
<proteinExistence type="predicted"/>
<dbReference type="Pfam" id="PF11377">
    <property type="entry name" value="DUF3180"/>
    <property type="match status" value="1"/>
</dbReference>
<keyword evidence="1" id="KW-0472">Membrane</keyword>
<dbReference type="AlphaFoldDB" id="A0A3M0GWM7"/>
<sequence>MKRTSLAALIGIGGFMAAATAILTTRFYGSMMAIPITVSATLWLMVAVCLGLTWKVDKATDEDHGIGLDNSQLNPLTIAQFMLVGKASAWTGAIVGGLYAGVAVYVIPNAGTLVAASDDLVGVLASAVGGVAMSATGLRLERHCETPPPSDGLQAVH</sequence>
<reference evidence="2 3" key="1">
    <citation type="submission" date="2018-10" db="EMBL/GenBank/DDBJ databases">
        <title>Corynebacterium macginleyi genome sequencing and assembly of the type strain and two clinical samples.</title>
        <authorList>
            <person name="Bernier A.-M."/>
            <person name="Bernard K."/>
        </authorList>
    </citation>
    <scope>NUCLEOTIDE SEQUENCE [LARGE SCALE GENOMIC DNA]</scope>
    <source>
        <strain evidence="2 3">NML 120205</strain>
    </source>
</reference>
<dbReference type="Proteomes" id="UP000270649">
    <property type="component" value="Unassembled WGS sequence"/>
</dbReference>